<evidence type="ECO:0000313" key="1">
    <source>
        <dbReference type="EMBL" id="SVB14415.1"/>
    </source>
</evidence>
<accession>A0A382BKV0</accession>
<organism evidence="1">
    <name type="scientific">marine metagenome</name>
    <dbReference type="NCBI Taxonomy" id="408172"/>
    <lineage>
        <taxon>unclassified sequences</taxon>
        <taxon>metagenomes</taxon>
        <taxon>ecological metagenomes</taxon>
    </lineage>
</organism>
<feature type="non-terminal residue" evidence="1">
    <location>
        <position position="1"/>
    </location>
</feature>
<feature type="non-terminal residue" evidence="1">
    <location>
        <position position="67"/>
    </location>
</feature>
<name>A0A382BKV0_9ZZZZ</name>
<dbReference type="AlphaFoldDB" id="A0A382BKV0"/>
<reference evidence="1" key="1">
    <citation type="submission" date="2018-05" db="EMBL/GenBank/DDBJ databases">
        <authorList>
            <person name="Lanie J.A."/>
            <person name="Ng W.-L."/>
            <person name="Kazmierczak K.M."/>
            <person name="Andrzejewski T.M."/>
            <person name="Davidsen T.M."/>
            <person name="Wayne K.J."/>
            <person name="Tettelin H."/>
            <person name="Glass J.I."/>
            <person name="Rusch D."/>
            <person name="Podicherti R."/>
            <person name="Tsui H.-C.T."/>
            <person name="Winkler M.E."/>
        </authorList>
    </citation>
    <scope>NUCLEOTIDE SEQUENCE</scope>
</reference>
<proteinExistence type="predicted"/>
<sequence length="67" mass="8047">VFQLIRTRRGDDDRRPFRPICAANYKTLIATHSLEENQLRLTSAGFSQSRRCLFIINYWCHFDIRKM</sequence>
<protein>
    <submittedName>
        <fullName evidence="1">Uncharacterized protein</fullName>
    </submittedName>
</protein>
<gene>
    <name evidence="1" type="ORF">METZ01_LOCUS167269</name>
</gene>
<dbReference type="EMBL" id="UINC01030282">
    <property type="protein sequence ID" value="SVB14415.1"/>
    <property type="molecule type" value="Genomic_DNA"/>
</dbReference>